<gene>
    <name evidence="2" type="ORF">NDI56_05565</name>
</gene>
<dbReference type="PANTHER" id="PTHR34512:SF30">
    <property type="entry name" value="OUTER MEMBRANE PROTEIN ASSEMBLY FACTOR BAMB"/>
    <property type="match status" value="1"/>
</dbReference>
<reference evidence="2 3" key="1">
    <citation type="submission" date="2022-06" db="EMBL/GenBank/DDBJ databases">
        <title>Haloarcula sp. a new haloarchaeum isolate from saline soil.</title>
        <authorList>
            <person name="Strakova D."/>
            <person name="Galisteo C."/>
            <person name="Sanchez-Porro C."/>
            <person name="Ventosa A."/>
        </authorList>
    </citation>
    <scope>NUCLEOTIDE SEQUENCE [LARGE SCALE GENOMIC DNA]</scope>
    <source>
        <strain evidence="2 3">S1CR25-12</strain>
    </source>
</reference>
<proteinExistence type="predicted"/>
<feature type="domain" description="Pyrrolo-quinoline quinone repeat" evidence="1">
    <location>
        <begin position="204"/>
        <end position="272"/>
    </location>
</feature>
<evidence type="ECO:0000313" key="2">
    <source>
        <dbReference type="EMBL" id="MDS0258858.1"/>
    </source>
</evidence>
<dbReference type="InterPro" id="IPR015943">
    <property type="entry name" value="WD40/YVTN_repeat-like_dom_sf"/>
</dbReference>
<feature type="domain" description="Pyrrolo-quinoline quinone repeat" evidence="1">
    <location>
        <begin position="101"/>
        <end position="202"/>
    </location>
</feature>
<dbReference type="EMBL" id="JAMQON010000001">
    <property type="protein sequence ID" value="MDS0258858.1"/>
    <property type="molecule type" value="Genomic_DNA"/>
</dbReference>
<dbReference type="SMART" id="SM00564">
    <property type="entry name" value="PQQ"/>
    <property type="match status" value="7"/>
</dbReference>
<feature type="domain" description="Pyrrolo-quinoline quinone repeat" evidence="1">
    <location>
        <begin position="302"/>
        <end position="383"/>
    </location>
</feature>
<keyword evidence="3" id="KW-1185">Reference proteome</keyword>
<evidence type="ECO:0000259" key="1">
    <source>
        <dbReference type="Pfam" id="PF13360"/>
    </source>
</evidence>
<accession>A0ABU2FAA6</accession>
<dbReference type="Pfam" id="PF13360">
    <property type="entry name" value="PQQ_2"/>
    <property type="match status" value="3"/>
</dbReference>
<evidence type="ECO:0000313" key="3">
    <source>
        <dbReference type="Proteomes" id="UP001259659"/>
    </source>
</evidence>
<protein>
    <submittedName>
        <fullName evidence="2">PQQ-binding-like beta-propeller repeat protein</fullName>
    </submittedName>
</protein>
<dbReference type="Gene3D" id="2.130.10.10">
    <property type="entry name" value="YVTN repeat-like/Quinoprotein amine dehydrogenase"/>
    <property type="match status" value="1"/>
</dbReference>
<dbReference type="InterPro" id="IPR002372">
    <property type="entry name" value="PQQ_rpt_dom"/>
</dbReference>
<dbReference type="Gene3D" id="2.40.128.630">
    <property type="match status" value="1"/>
</dbReference>
<dbReference type="InterPro" id="IPR006311">
    <property type="entry name" value="TAT_signal"/>
</dbReference>
<organism evidence="2 3">
    <name type="scientific">Haloarcula saliterrae</name>
    <dbReference type="NCBI Taxonomy" id="2950534"/>
    <lineage>
        <taxon>Archaea</taxon>
        <taxon>Methanobacteriati</taxon>
        <taxon>Methanobacteriota</taxon>
        <taxon>Stenosarchaea group</taxon>
        <taxon>Halobacteria</taxon>
        <taxon>Halobacteriales</taxon>
        <taxon>Haloarculaceae</taxon>
        <taxon>Haloarcula</taxon>
    </lineage>
</organism>
<comment type="caution">
    <text evidence="2">The sequence shown here is derived from an EMBL/GenBank/DDBJ whole genome shotgun (WGS) entry which is preliminary data.</text>
</comment>
<dbReference type="SUPFAM" id="SSF50998">
    <property type="entry name" value="Quinoprotein alcohol dehydrogenase-like"/>
    <property type="match status" value="2"/>
</dbReference>
<dbReference type="InterPro" id="IPR018391">
    <property type="entry name" value="PQQ_b-propeller_rpt"/>
</dbReference>
<dbReference type="Gene3D" id="2.40.10.480">
    <property type="match status" value="1"/>
</dbReference>
<name>A0ABU2FAA6_9EURY</name>
<dbReference type="PROSITE" id="PS51318">
    <property type="entry name" value="TAT"/>
    <property type="match status" value="1"/>
</dbReference>
<dbReference type="PROSITE" id="PS51257">
    <property type="entry name" value="PROKAR_LIPOPROTEIN"/>
    <property type="match status" value="1"/>
</dbReference>
<dbReference type="Proteomes" id="UP001259659">
    <property type="component" value="Unassembled WGS sequence"/>
</dbReference>
<sequence>MTRTRRELLRIGGAACSIGLAGCLGVLDGGNAGTPTAADAAGPDAWRMVGAGPTGTRSLSVSGPRGNATEDWTATVGDFTGSPVVADGRLFVVGGDSDERTGTLAAFDAENGDELWRTDLEQINPQTPAVTGGVVYIGDEETAYAFDAETGEELWTVDAGRLVEGDATVANGLLVLPDADGAGLTAIDTENESVRWSADPGGNMTAAAIAGGTVYVGAGDTLYAYAADSGEERWAERFLGQVTSAPAVADGTVYAGVEQEVLAMDPDTGETLLDTDGGRGNFRHIAVSDGTIYVGGDDGTYAFSSEDGSQQWSRSSNASNPPIPVVAEETVYVRELSGAVVALDQSNGGVRWTYDTERQTRQTPALAEGVVYVATNSGTIEALRES</sequence>
<dbReference type="PANTHER" id="PTHR34512">
    <property type="entry name" value="CELL SURFACE PROTEIN"/>
    <property type="match status" value="1"/>
</dbReference>
<dbReference type="RefSeq" id="WP_310918423.1">
    <property type="nucleotide sequence ID" value="NZ_JAMQON010000001.1"/>
</dbReference>
<dbReference type="InterPro" id="IPR011047">
    <property type="entry name" value="Quinoprotein_ADH-like_sf"/>
</dbReference>